<dbReference type="AlphaFoldDB" id="M0JES3"/>
<sequence length="142" mass="17302">MFGGLFVEYVDYMLESEDSDNEVLGDWGEVEAILEETVHRDKVRVSERVRQVYDELESRREVFEDNRDEIEQRIKNHESRLENAQRKDEQPVREKLMQLRDLKLQERKQYWRDVQDLKEELRVLLEKLDELDDSSFEEFFTG</sequence>
<evidence type="ECO:0000313" key="3">
    <source>
        <dbReference type="Proteomes" id="UP000011534"/>
    </source>
</evidence>
<reference evidence="2 3" key="1">
    <citation type="journal article" date="2014" name="PLoS Genet.">
        <title>Phylogenetically driven sequencing of extremely halophilic archaea reveals strategies for static and dynamic osmo-response.</title>
        <authorList>
            <person name="Becker E.A."/>
            <person name="Seitzer P.M."/>
            <person name="Tritt A."/>
            <person name="Larsen D."/>
            <person name="Krusor M."/>
            <person name="Yao A.I."/>
            <person name="Wu D."/>
            <person name="Madern D."/>
            <person name="Eisen J.A."/>
            <person name="Darling A.E."/>
            <person name="Facciotti M.T."/>
        </authorList>
    </citation>
    <scope>NUCLEOTIDE SEQUENCE [LARGE SCALE GENOMIC DNA]</scope>
    <source>
        <strain evidence="2 3">ATCC 29715</strain>
    </source>
</reference>
<feature type="coiled-coil region" evidence="1">
    <location>
        <begin position="46"/>
        <end position="87"/>
    </location>
</feature>
<evidence type="ECO:0000313" key="2">
    <source>
        <dbReference type="EMBL" id="EMA06863.1"/>
    </source>
</evidence>
<accession>M0JES3</accession>
<proteinExistence type="predicted"/>
<dbReference type="EMBL" id="AOLQ01000042">
    <property type="protein sequence ID" value="EMA06863.1"/>
    <property type="molecule type" value="Genomic_DNA"/>
</dbReference>
<dbReference type="PATRIC" id="fig|662477.6.peg.2375"/>
<gene>
    <name evidence="2" type="ORF">C437_12183</name>
</gene>
<keyword evidence="1" id="KW-0175">Coiled coil</keyword>
<dbReference type="Proteomes" id="UP000011534">
    <property type="component" value="Unassembled WGS sequence"/>
</dbReference>
<organism evidence="2 3">
    <name type="scientific">Haloarcula vallismortis ATCC 29715</name>
    <dbReference type="NCBI Taxonomy" id="662477"/>
    <lineage>
        <taxon>Archaea</taxon>
        <taxon>Methanobacteriati</taxon>
        <taxon>Methanobacteriota</taxon>
        <taxon>Stenosarchaea group</taxon>
        <taxon>Halobacteria</taxon>
        <taxon>Halobacteriales</taxon>
        <taxon>Haloarculaceae</taxon>
        <taxon>Haloarcula</taxon>
    </lineage>
</organism>
<protein>
    <submittedName>
        <fullName evidence="2">Uncharacterized protein</fullName>
    </submittedName>
</protein>
<name>M0JES3_HALVA</name>
<dbReference type="InterPro" id="IPR058417">
    <property type="entry name" value="DUF8104"/>
</dbReference>
<keyword evidence="3" id="KW-1185">Reference proteome</keyword>
<comment type="caution">
    <text evidence="2">The sequence shown here is derived from an EMBL/GenBank/DDBJ whole genome shotgun (WGS) entry which is preliminary data.</text>
</comment>
<evidence type="ECO:0000256" key="1">
    <source>
        <dbReference type="SAM" id="Coils"/>
    </source>
</evidence>
<dbReference type="Pfam" id="PF26406">
    <property type="entry name" value="DUF8104"/>
    <property type="match status" value="1"/>
</dbReference>